<organism evidence="10 11">
    <name type="scientific">Orchesella cincta</name>
    <name type="common">Springtail</name>
    <name type="synonym">Podura cincta</name>
    <dbReference type="NCBI Taxonomy" id="48709"/>
    <lineage>
        <taxon>Eukaryota</taxon>
        <taxon>Metazoa</taxon>
        <taxon>Ecdysozoa</taxon>
        <taxon>Arthropoda</taxon>
        <taxon>Hexapoda</taxon>
        <taxon>Collembola</taxon>
        <taxon>Entomobryomorpha</taxon>
        <taxon>Entomobryoidea</taxon>
        <taxon>Orchesellidae</taxon>
        <taxon>Orchesellinae</taxon>
        <taxon>Orchesella</taxon>
    </lineage>
</organism>
<dbReference type="GO" id="GO:0000978">
    <property type="term" value="F:RNA polymerase II cis-regulatory region sequence-specific DNA binding"/>
    <property type="evidence" value="ECO:0007669"/>
    <property type="project" value="TreeGrafter"/>
</dbReference>
<dbReference type="GO" id="GO:0005634">
    <property type="term" value="C:nucleus"/>
    <property type="evidence" value="ECO:0007669"/>
    <property type="project" value="UniProtKB-SubCell"/>
</dbReference>
<feature type="domain" description="Basic leucine zipper" evidence="9">
    <location>
        <begin position="18"/>
        <end position="110"/>
    </location>
</feature>
<keyword evidence="11" id="KW-1185">Reference proteome</keyword>
<evidence type="ECO:0000313" key="10">
    <source>
        <dbReference type="EMBL" id="ODM89090.1"/>
    </source>
</evidence>
<evidence type="ECO:0000256" key="5">
    <source>
        <dbReference type="ARBA" id="ARBA00023125"/>
    </source>
</evidence>
<dbReference type="EMBL" id="LJIJ01002924">
    <property type="protein sequence ID" value="ODM89090.1"/>
    <property type="molecule type" value="Genomic_DNA"/>
</dbReference>
<dbReference type="SUPFAM" id="SSF47454">
    <property type="entry name" value="A DNA-binding domain in eukaryotic transcription factors"/>
    <property type="match status" value="1"/>
</dbReference>
<name>A0A1D2M7Z6_ORCCI</name>
<dbReference type="Proteomes" id="UP000094527">
    <property type="component" value="Unassembled WGS sequence"/>
</dbReference>
<evidence type="ECO:0000256" key="7">
    <source>
        <dbReference type="ARBA" id="ARBA00023242"/>
    </source>
</evidence>
<evidence type="ECO:0000259" key="9">
    <source>
        <dbReference type="Pfam" id="PF03131"/>
    </source>
</evidence>
<evidence type="ECO:0000256" key="2">
    <source>
        <dbReference type="ARBA" id="ARBA00008500"/>
    </source>
</evidence>
<gene>
    <name evidence="10" type="ORF">Ocin01_17595</name>
</gene>
<proteinExistence type="inferred from homology"/>
<dbReference type="FunFam" id="1.20.5.170:FF:000011">
    <property type="entry name" value="Transcription factor MafG, putative"/>
    <property type="match status" value="1"/>
</dbReference>
<protein>
    <submittedName>
        <fullName evidence="10">Transcription factor MafK</fullName>
    </submittedName>
</protein>
<comment type="subcellular location">
    <subcellularLocation>
        <location evidence="1">Nucleus</location>
    </subcellularLocation>
</comment>
<dbReference type="InterPro" id="IPR008917">
    <property type="entry name" value="TF_DNA-bd_sf"/>
</dbReference>
<keyword evidence="4" id="KW-0805">Transcription regulation</keyword>
<feature type="coiled-coil region" evidence="8">
    <location>
        <begin position="86"/>
        <end position="113"/>
    </location>
</feature>
<evidence type="ECO:0000256" key="8">
    <source>
        <dbReference type="SAM" id="Coils"/>
    </source>
</evidence>
<accession>A0A1D2M7Z6</accession>
<evidence type="ECO:0000256" key="3">
    <source>
        <dbReference type="ARBA" id="ARBA00022491"/>
    </source>
</evidence>
<dbReference type="Gene3D" id="1.20.5.170">
    <property type="match status" value="1"/>
</dbReference>
<evidence type="ECO:0000256" key="4">
    <source>
        <dbReference type="ARBA" id="ARBA00023015"/>
    </source>
</evidence>
<keyword evidence="3" id="KW-0678">Repressor</keyword>
<keyword evidence="7" id="KW-0539">Nucleus</keyword>
<dbReference type="PANTHER" id="PTHR10129:SF48">
    <property type="entry name" value="MAF-S, ISOFORM B"/>
    <property type="match status" value="1"/>
</dbReference>
<dbReference type="InterPro" id="IPR004826">
    <property type="entry name" value="bZIP_Maf"/>
</dbReference>
<comment type="caution">
    <text evidence="10">The sequence shown here is derived from an EMBL/GenBank/DDBJ whole genome shotgun (WGS) entry which is preliminary data.</text>
</comment>
<dbReference type="PANTHER" id="PTHR10129">
    <property type="entry name" value="TRANSCRIPTION FACTOR MAF"/>
    <property type="match status" value="1"/>
</dbReference>
<dbReference type="GO" id="GO:0000981">
    <property type="term" value="F:DNA-binding transcription factor activity, RNA polymerase II-specific"/>
    <property type="evidence" value="ECO:0007669"/>
    <property type="project" value="TreeGrafter"/>
</dbReference>
<dbReference type="Pfam" id="PF03131">
    <property type="entry name" value="bZIP_Maf"/>
    <property type="match status" value="1"/>
</dbReference>
<keyword evidence="5" id="KW-0238">DNA-binding</keyword>
<dbReference type="OrthoDB" id="5974330at2759"/>
<comment type="similarity">
    <text evidence="2">Belongs to the bZIP family. Maf subfamily.</text>
</comment>
<dbReference type="AlphaFoldDB" id="A0A1D2M7Z6"/>
<dbReference type="STRING" id="48709.A0A1D2M7Z6"/>
<evidence type="ECO:0000256" key="6">
    <source>
        <dbReference type="ARBA" id="ARBA00023163"/>
    </source>
</evidence>
<reference evidence="10 11" key="1">
    <citation type="journal article" date="2016" name="Genome Biol. Evol.">
        <title>Gene Family Evolution Reflects Adaptation to Soil Environmental Stressors in the Genome of the Collembolan Orchesella cincta.</title>
        <authorList>
            <person name="Faddeeva-Vakhrusheva A."/>
            <person name="Derks M.F."/>
            <person name="Anvar S.Y."/>
            <person name="Agamennone V."/>
            <person name="Suring W."/>
            <person name="Smit S."/>
            <person name="van Straalen N.M."/>
            <person name="Roelofs D."/>
        </authorList>
    </citation>
    <scope>NUCLEOTIDE SEQUENCE [LARGE SCALE GENOMIC DNA]</scope>
    <source>
        <tissue evidence="10">Mixed pool</tissue>
    </source>
</reference>
<evidence type="ECO:0000313" key="11">
    <source>
        <dbReference type="Proteomes" id="UP000094527"/>
    </source>
</evidence>
<keyword evidence="8" id="KW-0175">Coiled coil</keyword>
<evidence type="ECO:0000256" key="1">
    <source>
        <dbReference type="ARBA" id="ARBA00004123"/>
    </source>
</evidence>
<dbReference type="OMA" id="RSIKMDP"/>
<dbReference type="InterPro" id="IPR024874">
    <property type="entry name" value="Transcription_factor_Maf_fam"/>
</dbReference>
<dbReference type="CDD" id="cd14717">
    <property type="entry name" value="bZIP_Maf_small"/>
    <property type="match status" value="1"/>
</dbReference>
<sequence>MNYPQMHSPDNLGPNDLMTDDELVSISVRDLNRTLKMKGLTRDEIIRMKQRRRTLKNRGYAASCRVKRIEQRDILDTDKVIEQSDIETMVNNNQSLKDEVDALQAQYDALRKYAIQKKIEIPYGL</sequence>
<keyword evidence="6" id="KW-0804">Transcription</keyword>